<evidence type="ECO:0000313" key="2">
    <source>
        <dbReference type="EMBL" id="TSP11316.1"/>
    </source>
</evidence>
<gene>
    <name evidence="2" type="ORF">FGG12_18940</name>
</gene>
<organism evidence="2 3">
    <name type="scientific">Cupriavidus campinensis</name>
    <dbReference type="NCBI Taxonomy" id="151783"/>
    <lineage>
        <taxon>Bacteria</taxon>
        <taxon>Pseudomonadati</taxon>
        <taxon>Pseudomonadota</taxon>
        <taxon>Betaproteobacteria</taxon>
        <taxon>Burkholderiales</taxon>
        <taxon>Burkholderiaceae</taxon>
        <taxon>Cupriavidus</taxon>
    </lineage>
</organism>
<dbReference type="Pfam" id="PF00816">
    <property type="entry name" value="Histone_HNS"/>
    <property type="match status" value="1"/>
</dbReference>
<dbReference type="SUPFAM" id="SSF81273">
    <property type="entry name" value="H-NS histone-like proteins"/>
    <property type="match status" value="1"/>
</dbReference>
<dbReference type="Proteomes" id="UP000318943">
    <property type="component" value="Unassembled WGS sequence"/>
</dbReference>
<reference evidence="2 3" key="1">
    <citation type="submission" date="2019-05" db="EMBL/GenBank/DDBJ databases">
        <title>Whole genome sequence analysis of Cupriavidus campinensis S14E4C strain.</title>
        <authorList>
            <person name="Abbaszade G."/>
            <person name="Szabo A."/>
            <person name="Toumi M."/>
            <person name="Toth E."/>
        </authorList>
    </citation>
    <scope>NUCLEOTIDE SEQUENCE [LARGE SCALE GENOMIC DNA]</scope>
    <source>
        <strain evidence="2 3">S14E4C</strain>
    </source>
</reference>
<sequence length="82" mass="9463">MHALREREEAILWIRMQMARFGIHLENLQEAGCFRPLLDNQSSAAAILYRDAQGQTWDGRGDLPSWLQRAVNAGQSIEHFRI</sequence>
<comment type="caution">
    <text evidence="2">The sequence shown here is derived from an EMBL/GenBank/DDBJ whole genome shotgun (WGS) entry which is preliminary data.</text>
</comment>
<dbReference type="EMBL" id="VCIZ01000011">
    <property type="protein sequence ID" value="TSP11316.1"/>
    <property type="molecule type" value="Genomic_DNA"/>
</dbReference>
<dbReference type="Gene3D" id="4.10.430.10">
    <property type="entry name" value="Histone-like protein H-NS, C-terminal domain"/>
    <property type="match status" value="1"/>
</dbReference>
<evidence type="ECO:0000313" key="3">
    <source>
        <dbReference type="Proteomes" id="UP000318943"/>
    </source>
</evidence>
<protein>
    <submittedName>
        <fullName evidence="2">H-NS histone family protein</fullName>
    </submittedName>
</protein>
<feature type="domain" description="DNA-binding protein H-NS-like C-terminal" evidence="1">
    <location>
        <begin position="39"/>
        <end position="82"/>
    </location>
</feature>
<proteinExistence type="predicted"/>
<keyword evidence="3" id="KW-1185">Reference proteome</keyword>
<accession>A0ABY3EK63</accession>
<evidence type="ECO:0000259" key="1">
    <source>
        <dbReference type="SMART" id="SM00528"/>
    </source>
</evidence>
<name>A0ABY3EK63_9BURK</name>
<dbReference type="SMART" id="SM00528">
    <property type="entry name" value="HNS"/>
    <property type="match status" value="1"/>
</dbReference>
<dbReference type="InterPro" id="IPR027444">
    <property type="entry name" value="H-NS_C_dom"/>
</dbReference>
<dbReference type="InterPro" id="IPR037150">
    <property type="entry name" value="H-NS_C_dom_sf"/>
</dbReference>